<accession>A0A8S5PYT2</accession>
<name>A0A8S5PYT2_9CAUD</name>
<sequence length="50" mass="5641">MNEIKIDFHVPSVAGIYWNASLDFQRPPLGGLSRCIRTDNHAPGILIEYD</sequence>
<evidence type="ECO:0000313" key="1">
    <source>
        <dbReference type="EMBL" id="DAE12199.1"/>
    </source>
</evidence>
<protein>
    <submittedName>
        <fullName evidence="1">Uncharacterized protein</fullName>
    </submittedName>
</protein>
<reference evidence="1" key="1">
    <citation type="journal article" date="2021" name="Proc. Natl. Acad. Sci. U.S.A.">
        <title>A Catalog of Tens of Thousands of Viruses from Human Metagenomes Reveals Hidden Associations with Chronic Diseases.</title>
        <authorList>
            <person name="Tisza M.J."/>
            <person name="Buck C.B."/>
        </authorList>
    </citation>
    <scope>NUCLEOTIDE SEQUENCE</scope>
    <source>
        <strain evidence="1">CtMOb8</strain>
    </source>
</reference>
<dbReference type="EMBL" id="BK015544">
    <property type="protein sequence ID" value="DAE12199.1"/>
    <property type="molecule type" value="Genomic_DNA"/>
</dbReference>
<organism evidence="1">
    <name type="scientific">Siphoviridae sp. ctMOb8</name>
    <dbReference type="NCBI Taxonomy" id="2825460"/>
    <lineage>
        <taxon>Viruses</taxon>
        <taxon>Duplodnaviria</taxon>
        <taxon>Heunggongvirae</taxon>
        <taxon>Uroviricota</taxon>
        <taxon>Caudoviricetes</taxon>
    </lineage>
</organism>
<proteinExistence type="predicted"/>